<proteinExistence type="predicted"/>
<name>A0A0B0N3A1_GOSAR</name>
<dbReference type="Proteomes" id="UP000032142">
    <property type="component" value="Unassembled WGS sequence"/>
</dbReference>
<dbReference type="EMBL" id="JRRC01514952">
    <property type="protein sequence ID" value="KHG08908.1"/>
    <property type="molecule type" value="Genomic_DNA"/>
</dbReference>
<gene>
    <name evidence="1" type="ORF">F383_35962</name>
</gene>
<evidence type="ECO:0000313" key="1">
    <source>
        <dbReference type="EMBL" id="KHG08908.1"/>
    </source>
</evidence>
<dbReference type="AlphaFoldDB" id="A0A0B0N3A1"/>
<reference evidence="2" key="1">
    <citation type="submission" date="2014-09" db="EMBL/GenBank/DDBJ databases">
        <authorList>
            <person name="Mudge J."/>
            <person name="Ramaraj T."/>
            <person name="Lindquist I.E."/>
            <person name="Bharti A.K."/>
            <person name="Sundararajan A."/>
            <person name="Cameron C.T."/>
            <person name="Woodward J.E."/>
            <person name="May G.D."/>
            <person name="Brubaker C."/>
            <person name="Broadhvest J."/>
            <person name="Wilkins T.A."/>
        </authorList>
    </citation>
    <scope>NUCLEOTIDE SEQUENCE</scope>
    <source>
        <strain evidence="2">cv. AKA8401</strain>
    </source>
</reference>
<protein>
    <submittedName>
        <fullName evidence="1">Uncharacterized protein</fullName>
    </submittedName>
</protein>
<evidence type="ECO:0000313" key="2">
    <source>
        <dbReference type="Proteomes" id="UP000032142"/>
    </source>
</evidence>
<organism evidence="1 2">
    <name type="scientific">Gossypium arboreum</name>
    <name type="common">Tree cotton</name>
    <name type="synonym">Gossypium nanking</name>
    <dbReference type="NCBI Taxonomy" id="29729"/>
    <lineage>
        <taxon>Eukaryota</taxon>
        <taxon>Viridiplantae</taxon>
        <taxon>Streptophyta</taxon>
        <taxon>Embryophyta</taxon>
        <taxon>Tracheophyta</taxon>
        <taxon>Spermatophyta</taxon>
        <taxon>Magnoliopsida</taxon>
        <taxon>eudicotyledons</taxon>
        <taxon>Gunneridae</taxon>
        <taxon>Pentapetalae</taxon>
        <taxon>rosids</taxon>
        <taxon>malvids</taxon>
        <taxon>Malvales</taxon>
        <taxon>Malvaceae</taxon>
        <taxon>Malvoideae</taxon>
        <taxon>Gossypium</taxon>
    </lineage>
</organism>
<keyword evidence="2" id="KW-1185">Reference proteome</keyword>
<comment type="caution">
    <text evidence="1">The sequence shown here is derived from an EMBL/GenBank/DDBJ whole genome shotgun (WGS) entry which is preliminary data.</text>
</comment>
<accession>A0A0B0N3A1</accession>
<sequence>MSKRFAMIHTNDLFIVMICDKFICIWLTKLLKAYFVYVFNCFIDIEATESSGIIDDHHHTMELYFGTF</sequence>